<evidence type="ECO:0000313" key="1">
    <source>
        <dbReference type="EMBL" id="CAD8214133.1"/>
    </source>
</evidence>
<accession>A0A8S1YKI4</accession>
<dbReference type="EMBL" id="CAJJDO010000197">
    <property type="protein sequence ID" value="CAD8214133.1"/>
    <property type="molecule type" value="Genomic_DNA"/>
</dbReference>
<organism evidence="1 2">
    <name type="scientific">Paramecium pentaurelia</name>
    <dbReference type="NCBI Taxonomy" id="43138"/>
    <lineage>
        <taxon>Eukaryota</taxon>
        <taxon>Sar</taxon>
        <taxon>Alveolata</taxon>
        <taxon>Ciliophora</taxon>
        <taxon>Intramacronucleata</taxon>
        <taxon>Oligohymenophorea</taxon>
        <taxon>Peniculida</taxon>
        <taxon>Parameciidae</taxon>
        <taxon>Paramecium</taxon>
    </lineage>
</organism>
<dbReference type="AlphaFoldDB" id="A0A8S1YKI4"/>
<protein>
    <submittedName>
        <fullName evidence="1">Uncharacterized protein</fullName>
    </submittedName>
</protein>
<proteinExistence type="predicted"/>
<keyword evidence="2" id="KW-1185">Reference proteome</keyword>
<dbReference type="Proteomes" id="UP000689195">
    <property type="component" value="Unassembled WGS sequence"/>
</dbReference>
<comment type="caution">
    <text evidence="1">The sequence shown here is derived from an EMBL/GenBank/DDBJ whole genome shotgun (WGS) entry which is preliminary data.</text>
</comment>
<gene>
    <name evidence="1" type="ORF">PPENT_87.1.T1970009</name>
</gene>
<reference evidence="1" key="1">
    <citation type="submission" date="2021-01" db="EMBL/GenBank/DDBJ databases">
        <authorList>
            <consortium name="Genoscope - CEA"/>
            <person name="William W."/>
        </authorList>
    </citation>
    <scope>NUCLEOTIDE SEQUENCE</scope>
</reference>
<evidence type="ECO:0000313" key="2">
    <source>
        <dbReference type="Proteomes" id="UP000689195"/>
    </source>
</evidence>
<sequence>MEHYAEQCDLYDKRGVGQYSVIQKYSCGSRLENKKKTITIRFVSIWTLVSMLTSVQSNLKQSKKWQIAMESNMEQNIDRIPLSLRSPAQAKERQQFIRKSV</sequence>
<name>A0A8S1YKI4_9CILI</name>